<dbReference type="Proteomes" id="UP001497623">
    <property type="component" value="Unassembled WGS sequence"/>
</dbReference>
<organism evidence="1 2">
    <name type="scientific">Meganyctiphanes norvegica</name>
    <name type="common">Northern krill</name>
    <name type="synonym">Thysanopoda norvegica</name>
    <dbReference type="NCBI Taxonomy" id="48144"/>
    <lineage>
        <taxon>Eukaryota</taxon>
        <taxon>Metazoa</taxon>
        <taxon>Ecdysozoa</taxon>
        <taxon>Arthropoda</taxon>
        <taxon>Crustacea</taxon>
        <taxon>Multicrustacea</taxon>
        <taxon>Malacostraca</taxon>
        <taxon>Eumalacostraca</taxon>
        <taxon>Eucarida</taxon>
        <taxon>Euphausiacea</taxon>
        <taxon>Euphausiidae</taxon>
        <taxon>Meganyctiphanes</taxon>
    </lineage>
</organism>
<evidence type="ECO:0000313" key="2">
    <source>
        <dbReference type="Proteomes" id="UP001497623"/>
    </source>
</evidence>
<proteinExistence type="predicted"/>
<gene>
    <name evidence="1" type="ORF">MNOR_LOCUS35293</name>
</gene>
<dbReference type="EMBL" id="CAXKWB010058098">
    <property type="protein sequence ID" value="CAL4180304.1"/>
    <property type="molecule type" value="Genomic_DNA"/>
</dbReference>
<sequence>MPRSCIAPALILKPSTHPFCTNRPIKGIFSKKKAIVSKLTSIHLYKSVKRGWVLKIKFGATLHTLNEIKGHPQSPQFKNSGELENTVYDLLDLQTLVLETYNYSDLYV</sequence>
<accession>A0AAV2SEH8</accession>
<dbReference type="AlphaFoldDB" id="A0AAV2SEH8"/>
<evidence type="ECO:0000313" key="1">
    <source>
        <dbReference type="EMBL" id="CAL4180304.1"/>
    </source>
</evidence>
<name>A0AAV2SEH8_MEGNR</name>
<keyword evidence="2" id="KW-1185">Reference proteome</keyword>
<reference evidence="1 2" key="1">
    <citation type="submission" date="2024-05" db="EMBL/GenBank/DDBJ databases">
        <authorList>
            <person name="Wallberg A."/>
        </authorList>
    </citation>
    <scope>NUCLEOTIDE SEQUENCE [LARGE SCALE GENOMIC DNA]</scope>
</reference>
<comment type="caution">
    <text evidence="1">The sequence shown here is derived from an EMBL/GenBank/DDBJ whole genome shotgun (WGS) entry which is preliminary data.</text>
</comment>
<protein>
    <submittedName>
        <fullName evidence="1">Uncharacterized protein</fullName>
    </submittedName>
</protein>